<dbReference type="PANTHER" id="PTHR43037:SF1">
    <property type="entry name" value="BLL1128 PROTEIN"/>
    <property type="match status" value="1"/>
</dbReference>
<reference evidence="4" key="1">
    <citation type="submission" date="2021-02" db="EMBL/GenBank/DDBJ databases">
        <title>Skermanella TT6 skin isolate.</title>
        <authorList>
            <person name="Lee K."/>
            <person name="Ganzorig M."/>
        </authorList>
    </citation>
    <scope>NUCLEOTIDE SEQUENCE</scope>
    <source>
        <strain evidence="4">TT6</strain>
    </source>
</reference>
<dbReference type="InterPro" id="IPR050955">
    <property type="entry name" value="Plant_Biomass_Hydrol_Est"/>
</dbReference>
<dbReference type="InterPro" id="IPR029058">
    <property type="entry name" value="AB_hydrolase_fold"/>
</dbReference>
<evidence type="ECO:0000313" key="4">
    <source>
        <dbReference type="EMBL" id="QQP93483.1"/>
    </source>
</evidence>
<protein>
    <submittedName>
        <fullName evidence="4">PHB depolymerase family esterase</fullName>
    </submittedName>
</protein>
<dbReference type="Pfam" id="PF10503">
    <property type="entry name" value="Esterase_PHB"/>
    <property type="match status" value="1"/>
</dbReference>
<keyword evidence="1" id="KW-0732">Signal</keyword>
<dbReference type="NCBIfam" id="TIGR01840">
    <property type="entry name" value="esterase_phb"/>
    <property type="match status" value="1"/>
</dbReference>
<dbReference type="RefSeq" id="WP_201083081.1">
    <property type="nucleotide sequence ID" value="NZ_CP067422.1"/>
</dbReference>
<organism evidence="4 5">
    <name type="scientific">Skermanella cutis</name>
    <dbReference type="NCBI Taxonomy" id="2775420"/>
    <lineage>
        <taxon>Bacteria</taxon>
        <taxon>Pseudomonadati</taxon>
        <taxon>Pseudomonadota</taxon>
        <taxon>Alphaproteobacteria</taxon>
        <taxon>Rhodospirillales</taxon>
        <taxon>Azospirillaceae</taxon>
        <taxon>Skermanella</taxon>
    </lineage>
</organism>
<gene>
    <name evidence="4" type="ORF">IGS68_33215</name>
</gene>
<dbReference type="SUPFAM" id="SSF53474">
    <property type="entry name" value="alpha/beta-Hydrolases"/>
    <property type="match status" value="2"/>
</dbReference>
<keyword evidence="5" id="KW-1185">Reference proteome</keyword>
<dbReference type="Gene3D" id="3.40.50.1820">
    <property type="entry name" value="alpha/beta hydrolase"/>
    <property type="match status" value="1"/>
</dbReference>
<evidence type="ECO:0000313" key="5">
    <source>
        <dbReference type="Proteomes" id="UP000595197"/>
    </source>
</evidence>
<evidence type="ECO:0000256" key="1">
    <source>
        <dbReference type="ARBA" id="ARBA00022729"/>
    </source>
</evidence>
<evidence type="ECO:0000256" key="2">
    <source>
        <dbReference type="ARBA" id="ARBA00022801"/>
    </source>
</evidence>
<dbReference type="Proteomes" id="UP000595197">
    <property type="component" value="Plasmid pTT6-2"/>
</dbReference>
<dbReference type="InterPro" id="IPR010126">
    <property type="entry name" value="Esterase_phb"/>
</dbReference>
<dbReference type="PANTHER" id="PTHR43037">
    <property type="entry name" value="UNNAMED PRODUCT-RELATED"/>
    <property type="match status" value="1"/>
</dbReference>
<name>A0ABX7BM20_9PROT</name>
<proteinExistence type="predicted"/>
<evidence type="ECO:0000256" key="3">
    <source>
        <dbReference type="SAM" id="MobiDB-lite"/>
    </source>
</evidence>
<dbReference type="EMBL" id="CP067422">
    <property type="protein sequence ID" value="QQP93483.1"/>
    <property type="molecule type" value="Genomic_DNA"/>
</dbReference>
<feature type="region of interest" description="Disordered" evidence="3">
    <location>
        <begin position="1"/>
        <end position="27"/>
    </location>
</feature>
<accession>A0ABX7BM20</accession>
<keyword evidence="4" id="KW-0614">Plasmid</keyword>
<sequence length="366" mass="39103">MLRQDDGTGRDGEQGRETARRLARDDGFGPNPGNLVLYKFVPDGLEAGAPLVVVLHGCGQTAAGYDEGAGWSRLAERWGFALLYPEQRRENNQGGCFNWFEPGDIERDAGEAASIRAMVERMRQVHGTDPSRTFVSGLSAGGAMAVVMLATYPETFAGGGVIAGLPYKAALGLREALGAMFRGRAKSPAEWGELVRQASGHEGPWPVLSIWHGTADRTVAAMNAAELANQWACLHGAPGPAREGEVAGQRHLVLHDRNGRAVVELYEIDGMAHGTPIGPGEDDEPLGVAGQFILDAGISSTYRIARFWGLGPRQAEPRTEPPAETAPPARIPAEPVFAIRKPAGAGLPGRIAGLWARIKRAVSRRR</sequence>
<geneLocation type="plasmid" evidence="4 5">
    <name>pTT6-2</name>
</geneLocation>
<keyword evidence="2" id="KW-0378">Hydrolase</keyword>